<dbReference type="SUPFAM" id="SSF90123">
    <property type="entry name" value="ABC transporter transmembrane region"/>
    <property type="match status" value="2"/>
</dbReference>
<reference evidence="13 14" key="1">
    <citation type="submission" date="2024-09" db="EMBL/GenBank/DDBJ databases">
        <title>Chromosome-scale assembly of Riccia fluitans.</title>
        <authorList>
            <person name="Paukszto L."/>
            <person name="Sawicki J."/>
            <person name="Karawczyk K."/>
            <person name="Piernik-Szablinska J."/>
            <person name="Szczecinska M."/>
            <person name="Mazdziarz M."/>
        </authorList>
    </citation>
    <scope>NUCLEOTIDE SEQUENCE [LARGE SCALE GENOMIC DNA]</scope>
    <source>
        <strain evidence="13">Rf_01</strain>
        <tissue evidence="13">Aerial parts of the thallus</tissue>
    </source>
</reference>
<protein>
    <submittedName>
        <fullName evidence="13">Uncharacterized protein</fullName>
    </submittedName>
</protein>
<keyword evidence="6" id="KW-0547">Nucleotide-binding</keyword>
<feature type="transmembrane region" description="Helical" evidence="10">
    <location>
        <begin position="459"/>
        <end position="487"/>
    </location>
</feature>
<name>A0ABD1YFJ7_9MARC</name>
<feature type="transmembrane region" description="Helical" evidence="10">
    <location>
        <begin position="333"/>
        <end position="355"/>
    </location>
</feature>
<dbReference type="FunFam" id="3.40.50.300:FF:000508">
    <property type="entry name" value="ABC transporter C family member 5"/>
    <property type="match status" value="1"/>
</dbReference>
<feature type="transmembrane region" description="Helical" evidence="10">
    <location>
        <begin position="169"/>
        <end position="188"/>
    </location>
</feature>
<keyword evidence="5" id="KW-0677">Repeat</keyword>
<keyword evidence="14" id="KW-1185">Reference proteome</keyword>
<evidence type="ECO:0000256" key="6">
    <source>
        <dbReference type="ARBA" id="ARBA00022741"/>
    </source>
</evidence>
<dbReference type="Gene3D" id="1.20.1560.10">
    <property type="entry name" value="ABC transporter type 1, transmembrane domain"/>
    <property type="match status" value="2"/>
</dbReference>
<evidence type="ECO:0000313" key="13">
    <source>
        <dbReference type="EMBL" id="KAL2629438.1"/>
    </source>
</evidence>
<dbReference type="InterPro" id="IPR003593">
    <property type="entry name" value="AAA+_ATPase"/>
</dbReference>
<dbReference type="FunFam" id="1.20.1560.10:FF:000003">
    <property type="entry name" value="ABC transporter C family member 10"/>
    <property type="match status" value="1"/>
</dbReference>
<organism evidence="13 14">
    <name type="scientific">Riccia fluitans</name>
    <dbReference type="NCBI Taxonomy" id="41844"/>
    <lineage>
        <taxon>Eukaryota</taxon>
        <taxon>Viridiplantae</taxon>
        <taxon>Streptophyta</taxon>
        <taxon>Embryophyta</taxon>
        <taxon>Marchantiophyta</taxon>
        <taxon>Marchantiopsida</taxon>
        <taxon>Marchantiidae</taxon>
        <taxon>Marchantiales</taxon>
        <taxon>Ricciaceae</taxon>
        <taxon>Riccia</taxon>
    </lineage>
</organism>
<evidence type="ECO:0000259" key="12">
    <source>
        <dbReference type="PROSITE" id="PS50929"/>
    </source>
</evidence>
<feature type="transmembrane region" description="Helical" evidence="10">
    <location>
        <begin position="559"/>
        <end position="581"/>
    </location>
</feature>
<evidence type="ECO:0000256" key="9">
    <source>
        <dbReference type="ARBA" id="ARBA00023136"/>
    </source>
</evidence>
<accession>A0ABD1YFJ7</accession>
<dbReference type="SUPFAM" id="SSF52540">
    <property type="entry name" value="P-loop containing nucleoside triphosphate hydrolases"/>
    <property type="match status" value="2"/>
</dbReference>
<evidence type="ECO:0000313" key="14">
    <source>
        <dbReference type="Proteomes" id="UP001605036"/>
    </source>
</evidence>
<dbReference type="Pfam" id="PF00005">
    <property type="entry name" value="ABC_tran"/>
    <property type="match status" value="2"/>
</dbReference>
<evidence type="ECO:0000259" key="11">
    <source>
        <dbReference type="PROSITE" id="PS50893"/>
    </source>
</evidence>
<dbReference type="CDD" id="cd03250">
    <property type="entry name" value="ABCC_MRP_domain1"/>
    <property type="match status" value="1"/>
</dbReference>
<feature type="transmembrane region" description="Helical" evidence="10">
    <location>
        <begin position="200"/>
        <end position="220"/>
    </location>
</feature>
<keyword evidence="9 10" id="KW-0472">Membrane</keyword>
<evidence type="ECO:0000256" key="5">
    <source>
        <dbReference type="ARBA" id="ARBA00022737"/>
    </source>
</evidence>
<dbReference type="InterPro" id="IPR011527">
    <property type="entry name" value="ABC1_TM_dom"/>
</dbReference>
<dbReference type="PANTHER" id="PTHR24223:SF189">
    <property type="entry name" value="ABC TRANSPORTER C FAMILY MEMBER 5"/>
    <property type="match status" value="1"/>
</dbReference>
<dbReference type="InterPro" id="IPR044746">
    <property type="entry name" value="ABCC_6TM_D1"/>
</dbReference>
<dbReference type="EMBL" id="JBHFFA010000004">
    <property type="protein sequence ID" value="KAL2629438.1"/>
    <property type="molecule type" value="Genomic_DNA"/>
</dbReference>
<dbReference type="InterPro" id="IPR050173">
    <property type="entry name" value="ABC_transporter_C-like"/>
</dbReference>
<evidence type="ECO:0000256" key="1">
    <source>
        <dbReference type="ARBA" id="ARBA00004141"/>
    </source>
</evidence>
<dbReference type="CDD" id="cd18579">
    <property type="entry name" value="ABC_6TM_ABCC_D1"/>
    <property type="match status" value="1"/>
</dbReference>
<feature type="domain" description="ABC transporter" evidence="11">
    <location>
        <begin position="1291"/>
        <end position="1525"/>
    </location>
</feature>
<comment type="caution">
    <text evidence="13">The sequence shown here is derived from an EMBL/GenBank/DDBJ whole genome shotgun (WGS) entry which is preliminary data.</text>
</comment>
<feature type="transmembrane region" description="Helical" evidence="10">
    <location>
        <begin position="1112"/>
        <end position="1130"/>
    </location>
</feature>
<evidence type="ECO:0000256" key="4">
    <source>
        <dbReference type="ARBA" id="ARBA00022692"/>
    </source>
</evidence>
<evidence type="ECO:0000256" key="3">
    <source>
        <dbReference type="ARBA" id="ARBA00022448"/>
    </source>
</evidence>
<comment type="subcellular location">
    <subcellularLocation>
        <location evidence="1">Membrane</location>
        <topology evidence="1">Multi-pass membrane protein</topology>
    </subcellularLocation>
</comment>
<dbReference type="PROSITE" id="PS50893">
    <property type="entry name" value="ABC_TRANSPORTER_2"/>
    <property type="match status" value="2"/>
</dbReference>
<dbReference type="GO" id="GO:0005524">
    <property type="term" value="F:ATP binding"/>
    <property type="evidence" value="ECO:0007669"/>
    <property type="project" value="UniProtKB-KW"/>
</dbReference>
<evidence type="ECO:0000256" key="8">
    <source>
        <dbReference type="ARBA" id="ARBA00022989"/>
    </source>
</evidence>
<feature type="transmembrane region" description="Helical" evidence="10">
    <location>
        <begin position="1086"/>
        <end position="1106"/>
    </location>
</feature>
<dbReference type="PANTHER" id="PTHR24223">
    <property type="entry name" value="ATP-BINDING CASSETTE SUB-FAMILY C"/>
    <property type="match status" value="1"/>
</dbReference>
<dbReference type="InterPro" id="IPR036640">
    <property type="entry name" value="ABC1_TM_sf"/>
</dbReference>
<dbReference type="PROSITE" id="PS50929">
    <property type="entry name" value="ABC_TM1F"/>
    <property type="match status" value="2"/>
</dbReference>
<comment type="similarity">
    <text evidence="2">Belongs to the ABC transporter superfamily. ABCC family. Conjugate transporter (TC 3.A.1.208) subfamily.</text>
</comment>
<keyword evidence="3" id="KW-0813">Transport</keyword>
<evidence type="ECO:0000256" key="10">
    <source>
        <dbReference type="SAM" id="Phobius"/>
    </source>
</evidence>
<dbReference type="Proteomes" id="UP001605036">
    <property type="component" value="Unassembled WGS sequence"/>
</dbReference>
<feature type="domain" description="ABC transmembrane type-1" evidence="12">
    <location>
        <begin position="974"/>
        <end position="1254"/>
    </location>
</feature>
<keyword evidence="7" id="KW-0067">ATP-binding</keyword>
<feature type="transmembrane region" description="Helical" evidence="10">
    <location>
        <begin position="52"/>
        <end position="72"/>
    </location>
</feature>
<dbReference type="InterPro" id="IPR003439">
    <property type="entry name" value="ABC_transporter-like_ATP-bd"/>
</dbReference>
<evidence type="ECO:0000256" key="2">
    <source>
        <dbReference type="ARBA" id="ARBA00009726"/>
    </source>
</evidence>
<feature type="transmembrane region" description="Helical" evidence="10">
    <location>
        <begin position="103"/>
        <end position="126"/>
    </location>
</feature>
<dbReference type="Gene3D" id="3.40.50.300">
    <property type="entry name" value="P-loop containing nucleotide triphosphate hydrolases"/>
    <property type="match status" value="2"/>
</dbReference>
<dbReference type="InterPro" id="IPR027417">
    <property type="entry name" value="P-loop_NTPase"/>
</dbReference>
<dbReference type="CDD" id="cd03244">
    <property type="entry name" value="ABCC_MRP_domain2"/>
    <property type="match status" value="1"/>
</dbReference>
<dbReference type="FunFam" id="1.20.1560.10:FF:000002">
    <property type="entry name" value="ABC transporter C family member 5"/>
    <property type="match status" value="1"/>
</dbReference>
<feature type="transmembrane region" description="Helical" evidence="10">
    <location>
        <begin position="138"/>
        <end position="157"/>
    </location>
</feature>
<dbReference type="CDD" id="cd18580">
    <property type="entry name" value="ABC_6TM_ABCC_D2"/>
    <property type="match status" value="1"/>
</dbReference>
<feature type="transmembrane region" description="Helical" evidence="10">
    <location>
        <begin position="970"/>
        <end position="993"/>
    </location>
</feature>
<feature type="domain" description="ABC transporter" evidence="11">
    <location>
        <begin position="653"/>
        <end position="876"/>
    </location>
</feature>
<proteinExistence type="inferred from homology"/>
<feature type="domain" description="ABC transmembrane type-1" evidence="12">
    <location>
        <begin position="334"/>
        <end position="614"/>
    </location>
</feature>
<gene>
    <name evidence="13" type="ORF">R1flu_014124</name>
</gene>
<feature type="transmembrane region" description="Helical" evidence="10">
    <location>
        <begin position="1013"/>
        <end position="1042"/>
    </location>
</feature>
<keyword evidence="8 10" id="KW-1133">Transmembrane helix</keyword>
<dbReference type="Pfam" id="PF00664">
    <property type="entry name" value="ABC_membrane"/>
    <property type="match status" value="2"/>
</dbReference>
<dbReference type="InterPro" id="IPR044726">
    <property type="entry name" value="ABCC_6TM_D2"/>
</dbReference>
<sequence>MDVSWLLGSLCNVVEKNRTVGNSENGLNTGQGGEQPCEEFALELVVGACAHHIGAVILHLSFLTLWSGCFVWRNKFTSSGGADREQTKKHTSAFRRRNLRVPYWATLGACYFLLVLNWGIAGWVLLYGWLQGWRNHPILLAATAVTQGMAWLVMSLLTKNSDAEKRETYPGLLRAWWILCFIWFLSALPKYYVLPEENTLFSLEGIWDAASCIAGGYLFLMGVQGKTGFQVASDRLHEPLLNGHKYQKLCKQKVTDYGRAGFFGSATLSWLSPLLVLGRRKQLELRDIPSLIPRDRAQASSSAFIQNWNKQKQELPNSPSLVKTLFRSFWKGAAWSGALAILNSCAVYVGPYLIVDFVNYVGGERRFPYEGYVLVLSFFVSKLLETLSQRQWEFGTQLLGLHMRSALTAFVYRKGLRLPRPSGTSHATGDVMNYMAVDVERLADFSWHLHDIWVLPLQVVLALVILYRTVGLAAITTLVATVITLAVNVPVSTFSEKFQDKLSQAKDERMKSLSEALRSMRILKLQAWEQRYLEKLEYLRKIECHWLAKALYAAAASNFIFWSAPMFVAASTIGTCILLGVPLTAGRVLSAVATLRVLQSPVDAFPSLVTVISQTKVSLERLKCFLQEEELPLDDVIHVPCEDAGENKAFPAVEVEGGYFSWSPSSGVATLRNVDMSITRGARVAVCGEVGAGKSSFLSCILGEIPKLCGSVKVTGTTAYVSQFPWIQSGTIEENIRFGSPMEHIRYKDVLRVCALEKDLALLAFGDQTQIGERGINLSEGQKQRVQLARAVYEDADIYLLDDPFRSMDAQTSTYLFSECILTTLASKTVIFVTHQAEYLAAADVILVMRNGEIVQAGYYEDLLEAGTDFSAMVGGRTHELEPTGGNGYSRYDEFSLGYRDEFGDVDGDEDIDKLSTTDSEVTVDDYIDKPEIEDGKPQQQQEVANHDEKQGAGRFEVYSSYLRAVSHGAYVPVIILVETIFQVLQIGSNYWIAWATPATAGNEQKVNNLTLILVYVALASGSSIFVFCRAMLVSIVGLLTAQKYFLDMLRSIFQAPMSSFDSATTNLILSRASSDQTVLDLNMQFRFSGILVTTLQLVGVIAVMSQVTWEVSLLFVPVVAVCISVQRYYMASARELSRLVGIQKSPIIHHFCESVQGAATIRSFGQEDRFVRTNLKLLDRYSRPVFHSFSATEWLLIRIEMLSTFLFASSLMIITIFPPDSINPSIAGLAVTYGLQLNSLQSRWVWNLRSIENKIISAERVQQFNNLPSEAPLVMENSRPPRNWPVYGTIKLLNLQVRHSEYTPMVLRGITCTFPGGKKIAVVGRTGSGKATLVQAIFRMMEPAGGKILIDGIDISTIGLHDLRSRLSIIPQEPTLFEGTIRGNLDPMDEHCDADIWEALDKCQLGDAVRGKEEKLEASVSEDGENWSAGQRQLLCLGRALLKRNRIILVDEGTEPIDTATDGIIRRTIKSAFAASTVLTVAHRIPTVVDSNYVLVLSEGRVAEYDAPLRLLEDKSSHASKLLKEFSYRSSNALDLTEMGPS</sequence>
<dbReference type="GO" id="GO:0016020">
    <property type="term" value="C:membrane"/>
    <property type="evidence" value="ECO:0007669"/>
    <property type="project" value="UniProtKB-SubCell"/>
</dbReference>
<keyword evidence="4 10" id="KW-0812">Transmembrane</keyword>
<dbReference type="FunFam" id="3.40.50.300:FF:000163">
    <property type="entry name" value="Multidrug resistance-associated protein member 4"/>
    <property type="match status" value="1"/>
</dbReference>
<dbReference type="SMART" id="SM00382">
    <property type="entry name" value="AAA"/>
    <property type="match status" value="2"/>
</dbReference>
<evidence type="ECO:0000256" key="7">
    <source>
        <dbReference type="ARBA" id="ARBA00022840"/>
    </source>
</evidence>